<comment type="caution">
    <text evidence="1">The sequence shown here is derived from an EMBL/GenBank/DDBJ whole genome shotgun (WGS) entry which is preliminary data.</text>
</comment>
<feature type="non-terminal residue" evidence="1">
    <location>
        <position position="91"/>
    </location>
</feature>
<reference evidence="1 2" key="1">
    <citation type="submission" date="2020-02" db="EMBL/GenBank/DDBJ databases">
        <title>Draft genome sequence of Haematococcus lacustris strain NIES-144.</title>
        <authorList>
            <person name="Morimoto D."/>
            <person name="Nakagawa S."/>
            <person name="Yoshida T."/>
            <person name="Sawayama S."/>
        </authorList>
    </citation>
    <scope>NUCLEOTIDE SEQUENCE [LARGE SCALE GENOMIC DNA]</scope>
    <source>
        <strain evidence="1 2">NIES-144</strain>
    </source>
</reference>
<organism evidence="1 2">
    <name type="scientific">Haematococcus lacustris</name>
    <name type="common">Green alga</name>
    <name type="synonym">Haematococcus pluvialis</name>
    <dbReference type="NCBI Taxonomy" id="44745"/>
    <lineage>
        <taxon>Eukaryota</taxon>
        <taxon>Viridiplantae</taxon>
        <taxon>Chlorophyta</taxon>
        <taxon>core chlorophytes</taxon>
        <taxon>Chlorophyceae</taxon>
        <taxon>CS clade</taxon>
        <taxon>Chlamydomonadales</taxon>
        <taxon>Haematococcaceae</taxon>
        <taxon>Haematococcus</taxon>
    </lineage>
</organism>
<gene>
    <name evidence="1" type="ORF">HaLaN_09580</name>
</gene>
<dbReference type="AlphaFoldDB" id="A0A699YVR5"/>
<evidence type="ECO:0000313" key="2">
    <source>
        <dbReference type="Proteomes" id="UP000485058"/>
    </source>
</evidence>
<accession>A0A699YVR5</accession>
<evidence type="ECO:0000313" key="1">
    <source>
        <dbReference type="EMBL" id="GFH13651.1"/>
    </source>
</evidence>
<dbReference type="InterPro" id="IPR043129">
    <property type="entry name" value="ATPase_NBD"/>
</dbReference>
<dbReference type="Proteomes" id="UP000485058">
    <property type="component" value="Unassembled WGS sequence"/>
</dbReference>
<sequence length="91" mass="9404">MPQPGPTRVTLNGADMESFFQGPVNAVCELAVRQLQAAQQQGRADPCSMVLLVGGFARSSYLQARVRAAVLGSGLADQVVVPPAPQAAVLG</sequence>
<dbReference type="PANTHER" id="PTHR14187">
    <property type="entry name" value="ALPHA KINASE/ELONGATION FACTOR 2 KINASE"/>
    <property type="match status" value="1"/>
</dbReference>
<dbReference type="SUPFAM" id="SSF53067">
    <property type="entry name" value="Actin-like ATPase domain"/>
    <property type="match status" value="1"/>
</dbReference>
<name>A0A699YVR5_HAELA</name>
<proteinExistence type="predicted"/>
<keyword evidence="2" id="KW-1185">Reference proteome</keyword>
<dbReference type="PANTHER" id="PTHR14187:SF5">
    <property type="entry name" value="HEAT SHOCK 70 KDA PROTEIN 12A"/>
    <property type="match status" value="1"/>
</dbReference>
<protein>
    <submittedName>
        <fullName evidence="1">Uncharacterized protein</fullName>
    </submittedName>
</protein>
<dbReference type="EMBL" id="BLLF01000636">
    <property type="protein sequence ID" value="GFH13651.1"/>
    <property type="molecule type" value="Genomic_DNA"/>
</dbReference>